<evidence type="ECO:0000313" key="18">
    <source>
        <dbReference type="Proteomes" id="UP000297245"/>
    </source>
</evidence>
<evidence type="ECO:0000256" key="16">
    <source>
        <dbReference type="SAM" id="Phobius"/>
    </source>
</evidence>
<dbReference type="Proteomes" id="UP000297245">
    <property type="component" value="Unassembled WGS sequence"/>
</dbReference>
<evidence type="ECO:0000256" key="4">
    <source>
        <dbReference type="ARBA" id="ARBA00010617"/>
    </source>
</evidence>
<dbReference type="OrthoDB" id="2789670at2759"/>
<keyword evidence="7 14" id="KW-0479">Metal-binding</keyword>
<protein>
    <submittedName>
        <fullName evidence="17">Cytochrome P450</fullName>
    </submittedName>
</protein>
<keyword evidence="12 16" id="KW-0472">Membrane</keyword>
<dbReference type="Pfam" id="PF00067">
    <property type="entry name" value="p450"/>
    <property type="match status" value="1"/>
</dbReference>
<comment type="pathway">
    <text evidence="3">Secondary metabolite biosynthesis.</text>
</comment>
<keyword evidence="5 14" id="KW-0349">Heme</keyword>
<dbReference type="GO" id="GO:0016020">
    <property type="term" value="C:membrane"/>
    <property type="evidence" value="ECO:0007669"/>
    <property type="project" value="UniProtKB-SubCell"/>
</dbReference>
<accession>A0A4S8M384</accession>
<name>A0A4S8M384_DENBC</name>
<dbReference type="InterPro" id="IPR001128">
    <property type="entry name" value="Cyt_P450"/>
</dbReference>
<dbReference type="InterPro" id="IPR036396">
    <property type="entry name" value="Cyt_P450_sf"/>
</dbReference>
<keyword evidence="13" id="KW-0325">Glycoprotein</keyword>
<evidence type="ECO:0000313" key="17">
    <source>
        <dbReference type="EMBL" id="THU96148.1"/>
    </source>
</evidence>
<dbReference type="GO" id="GO:0004497">
    <property type="term" value="F:monooxygenase activity"/>
    <property type="evidence" value="ECO:0007669"/>
    <property type="project" value="UniProtKB-KW"/>
</dbReference>
<evidence type="ECO:0000256" key="1">
    <source>
        <dbReference type="ARBA" id="ARBA00001971"/>
    </source>
</evidence>
<evidence type="ECO:0000256" key="10">
    <source>
        <dbReference type="ARBA" id="ARBA00023004"/>
    </source>
</evidence>
<sequence>MGYSLLSLVEGNSLKTFGLAILLALIIYFRQSSLRSKGLTPLPGPKGLPIVGNLLQIPRARTWLKFTEWRKQYGDLIGLNFAGHDLIVIGNSKIAADLLDRRSAIYSDRPQNIVGHILTGNMVFGFSQHTDLWRTMRRGSQEALGPQITKKYYTMQKIEGLLLLDDIVKDPYNWDAHLKRASASLVVSVIYGVPPIRDYLDPVIVRANLFIDRITHAAMPGSFLVEYFTWMQHLPRWMSPWRRYAEDHFNRDSSMFEDLFGGVKKRLDAGDETPSVAADVIRDTKNLGMTDKQATWFAATLYATGTETTSGEVAWVIAAMILYPATMKKAQEEIDRVVGRGRLPNFLDYENLPYICAMVKEILRWRPIAPLTAPHRLCQDDVYDGFFIKKDTVCVVNVWALNHDRDVYGADADDFNPDRHLDSNGKLKPAVPDTHDESHHAFGFGRRICVGSHLSKNSIFIQIAFLLWAFDIKPGKDANGNIVLPDPMDGIGNGLIFRPPEFPCVITPRFPDVPSLVAEAKELHGYSD</sequence>
<dbReference type="Gene3D" id="1.10.630.10">
    <property type="entry name" value="Cytochrome P450"/>
    <property type="match status" value="1"/>
</dbReference>
<comment type="similarity">
    <text evidence="4 15">Belongs to the cytochrome P450 family.</text>
</comment>
<evidence type="ECO:0000256" key="7">
    <source>
        <dbReference type="ARBA" id="ARBA00022723"/>
    </source>
</evidence>
<dbReference type="PRINTS" id="PR00385">
    <property type="entry name" value="P450"/>
</dbReference>
<keyword evidence="11 15" id="KW-0503">Monooxygenase</keyword>
<comment type="cofactor">
    <cofactor evidence="1 14">
        <name>heme</name>
        <dbReference type="ChEBI" id="CHEBI:30413"/>
    </cofactor>
</comment>
<evidence type="ECO:0000256" key="13">
    <source>
        <dbReference type="ARBA" id="ARBA00023180"/>
    </source>
</evidence>
<evidence type="ECO:0000256" key="6">
    <source>
        <dbReference type="ARBA" id="ARBA00022692"/>
    </source>
</evidence>
<dbReference type="InterPro" id="IPR017972">
    <property type="entry name" value="Cyt_P450_CS"/>
</dbReference>
<evidence type="ECO:0000256" key="12">
    <source>
        <dbReference type="ARBA" id="ARBA00023136"/>
    </source>
</evidence>
<dbReference type="InterPro" id="IPR002401">
    <property type="entry name" value="Cyt_P450_E_grp-I"/>
</dbReference>
<dbReference type="EMBL" id="ML179183">
    <property type="protein sequence ID" value="THU96148.1"/>
    <property type="molecule type" value="Genomic_DNA"/>
</dbReference>
<feature type="binding site" description="axial binding residue" evidence="14">
    <location>
        <position position="449"/>
    </location>
    <ligand>
        <name>heme</name>
        <dbReference type="ChEBI" id="CHEBI:30413"/>
    </ligand>
    <ligandPart>
        <name>Fe</name>
        <dbReference type="ChEBI" id="CHEBI:18248"/>
    </ligandPart>
</feature>
<comment type="subcellular location">
    <subcellularLocation>
        <location evidence="2">Membrane</location>
        <topology evidence="2">Single-pass membrane protein</topology>
    </subcellularLocation>
</comment>
<evidence type="ECO:0000256" key="2">
    <source>
        <dbReference type="ARBA" id="ARBA00004167"/>
    </source>
</evidence>
<evidence type="ECO:0000256" key="9">
    <source>
        <dbReference type="ARBA" id="ARBA00023002"/>
    </source>
</evidence>
<evidence type="ECO:0000256" key="8">
    <source>
        <dbReference type="ARBA" id="ARBA00022989"/>
    </source>
</evidence>
<gene>
    <name evidence="17" type="ORF">K435DRAFT_839185</name>
</gene>
<dbReference type="GO" id="GO:0020037">
    <property type="term" value="F:heme binding"/>
    <property type="evidence" value="ECO:0007669"/>
    <property type="project" value="InterPro"/>
</dbReference>
<dbReference type="PRINTS" id="PR00463">
    <property type="entry name" value="EP450I"/>
</dbReference>
<evidence type="ECO:0000256" key="5">
    <source>
        <dbReference type="ARBA" id="ARBA00022617"/>
    </source>
</evidence>
<dbReference type="PANTHER" id="PTHR46300:SF2">
    <property type="entry name" value="CYTOCHROME P450 MONOOXYGENASE ALNH-RELATED"/>
    <property type="match status" value="1"/>
</dbReference>
<dbReference type="PANTHER" id="PTHR46300">
    <property type="entry name" value="P450, PUTATIVE (EUROFUNG)-RELATED-RELATED"/>
    <property type="match status" value="1"/>
</dbReference>
<keyword evidence="10 14" id="KW-0408">Iron</keyword>
<feature type="transmembrane region" description="Helical" evidence="16">
    <location>
        <begin position="12"/>
        <end position="29"/>
    </location>
</feature>
<dbReference type="CDD" id="cd11065">
    <property type="entry name" value="CYP64-like"/>
    <property type="match status" value="1"/>
</dbReference>
<dbReference type="SUPFAM" id="SSF48264">
    <property type="entry name" value="Cytochrome P450"/>
    <property type="match status" value="1"/>
</dbReference>
<reference evidence="17 18" key="1">
    <citation type="journal article" date="2019" name="Nat. Ecol. Evol.">
        <title>Megaphylogeny resolves global patterns of mushroom evolution.</title>
        <authorList>
            <person name="Varga T."/>
            <person name="Krizsan K."/>
            <person name="Foldi C."/>
            <person name="Dima B."/>
            <person name="Sanchez-Garcia M."/>
            <person name="Sanchez-Ramirez S."/>
            <person name="Szollosi G.J."/>
            <person name="Szarkandi J.G."/>
            <person name="Papp V."/>
            <person name="Albert L."/>
            <person name="Andreopoulos W."/>
            <person name="Angelini C."/>
            <person name="Antonin V."/>
            <person name="Barry K.W."/>
            <person name="Bougher N.L."/>
            <person name="Buchanan P."/>
            <person name="Buyck B."/>
            <person name="Bense V."/>
            <person name="Catcheside P."/>
            <person name="Chovatia M."/>
            <person name="Cooper J."/>
            <person name="Damon W."/>
            <person name="Desjardin D."/>
            <person name="Finy P."/>
            <person name="Geml J."/>
            <person name="Haridas S."/>
            <person name="Hughes K."/>
            <person name="Justo A."/>
            <person name="Karasinski D."/>
            <person name="Kautmanova I."/>
            <person name="Kiss B."/>
            <person name="Kocsube S."/>
            <person name="Kotiranta H."/>
            <person name="LaButti K.M."/>
            <person name="Lechner B.E."/>
            <person name="Liimatainen K."/>
            <person name="Lipzen A."/>
            <person name="Lukacs Z."/>
            <person name="Mihaltcheva S."/>
            <person name="Morgado L.N."/>
            <person name="Niskanen T."/>
            <person name="Noordeloos M.E."/>
            <person name="Ohm R.A."/>
            <person name="Ortiz-Santana B."/>
            <person name="Ovrebo C."/>
            <person name="Racz N."/>
            <person name="Riley R."/>
            <person name="Savchenko A."/>
            <person name="Shiryaev A."/>
            <person name="Soop K."/>
            <person name="Spirin V."/>
            <person name="Szebenyi C."/>
            <person name="Tomsovsky M."/>
            <person name="Tulloss R.E."/>
            <person name="Uehling J."/>
            <person name="Grigoriev I.V."/>
            <person name="Vagvolgyi C."/>
            <person name="Papp T."/>
            <person name="Martin F.M."/>
            <person name="Miettinen O."/>
            <person name="Hibbett D.S."/>
            <person name="Nagy L.G."/>
        </authorList>
    </citation>
    <scope>NUCLEOTIDE SEQUENCE [LARGE SCALE GENOMIC DNA]</scope>
    <source>
        <strain evidence="17 18">CBS 962.96</strain>
    </source>
</reference>
<evidence type="ECO:0000256" key="11">
    <source>
        <dbReference type="ARBA" id="ARBA00023033"/>
    </source>
</evidence>
<dbReference type="InterPro" id="IPR050364">
    <property type="entry name" value="Cytochrome_P450_fung"/>
</dbReference>
<dbReference type="GO" id="GO:0005506">
    <property type="term" value="F:iron ion binding"/>
    <property type="evidence" value="ECO:0007669"/>
    <property type="project" value="InterPro"/>
</dbReference>
<keyword evidence="9 15" id="KW-0560">Oxidoreductase</keyword>
<keyword evidence="8 16" id="KW-1133">Transmembrane helix</keyword>
<evidence type="ECO:0000256" key="14">
    <source>
        <dbReference type="PIRSR" id="PIRSR602401-1"/>
    </source>
</evidence>
<evidence type="ECO:0000256" key="3">
    <source>
        <dbReference type="ARBA" id="ARBA00005179"/>
    </source>
</evidence>
<dbReference type="PROSITE" id="PS00086">
    <property type="entry name" value="CYTOCHROME_P450"/>
    <property type="match status" value="1"/>
</dbReference>
<keyword evidence="18" id="KW-1185">Reference proteome</keyword>
<keyword evidence="6 16" id="KW-0812">Transmembrane</keyword>
<dbReference type="AlphaFoldDB" id="A0A4S8M384"/>
<evidence type="ECO:0000256" key="15">
    <source>
        <dbReference type="RuleBase" id="RU000461"/>
    </source>
</evidence>
<dbReference type="GO" id="GO:0016705">
    <property type="term" value="F:oxidoreductase activity, acting on paired donors, with incorporation or reduction of molecular oxygen"/>
    <property type="evidence" value="ECO:0007669"/>
    <property type="project" value="InterPro"/>
</dbReference>
<proteinExistence type="inferred from homology"/>
<organism evidence="17 18">
    <name type="scientific">Dendrothele bispora (strain CBS 962.96)</name>
    <dbReference type="NCBI Taxonomy" id="1314807"/>
    <lineage>
        <taxon>Eukaryota</taxon>
        <taxon>Fungi</taxon>
        <taxon>Dikarya</taxon>
        <taxon>Basidiomycota</taxon>
        <taxon>Agaricomycotina</taxon>
        <taxon>Agaricomycetes</taxon>
        <taxon>Agaricomycetidae</taxon>
        <taxon>Agaricales</taxon>
        <taxon>Agaricales incertae sedis</taxon>
        <taxon>Dendrothele</taxon>
    </lineage>
</organism>